<dbReference type="PIRSF" id="PIRSF028998">
    <property type="entry name" value="GINS_Psf2_subgr"/>
    <property type="match status" value="1"/>
</dbReference>
<comment type="caution">
    <text evidence="12">The sequence shown here is derived from an EMBL/GenBank/DDBJ whole genome shotgun (WGS) entry which is preliminary data.</text>
</comment>
<evidence type="ECO:0000313" key="12">
    <source>
        <dbReference type="EMBL" id="KDB25639.1"/>
    </source>
</evidence>
<keyword evidence="6" id="KW-0159">Chromosome partition</keyword>
<evidence type="ECO:0000259" key="11">
    <source>
        <dbReference type="Pfam" id="PF25005"/>
    </source>
</evidence>
<organism evidence="12 13">
    <name type="scientific">Trichophyton interdigitale (strain MR816)</name>
    <dbReference type="NCBI Taxonomy" id="1215338"/>
    <lineage>
        <taxon>Eukaryota</taxon>
        <taxon>Fungi</taxon>
        <taxon>Dikarya</taxon>
        <taxon>Ascomycota</taxon>
        <taxon>Pezizomycotina</taxon>
        <taxon>Eurotiomycetes</taxon>
        <taxon>Eurotiomycetidae</taxon>
        <taxon>Onygenales</taxon>
        <taxon>Arthrodermataceae</taxon>
        <taxon>Trichophyton</taxon>
    </lineage>
</organism>
<evidence type="ECO:0000256" key="1">
    <source>
        <dbReference type="ARBA" id="ARBA00004123"/>
    </source>
</evidence>
<protein>
    <recommendedName>
        <fullName evidence="4">DNA replication complex GINS protein PSF2</fullName>
    </recommendedName>
    <alternativeName>
        <fullName evidence="3">DNA replication complex GINS protein psf2</fullName>
    </alternativeName>
</protein>
<dbReference type="AlphaFoldDB" id="A0A059JCW2"/>
<dbReference type="InterPro" id="IPR021151">
    <property type="entry name" value="GINS_A"/>
</dbReference>
<proteinExistence type="inferred from homology"/>
<evidence type="ECO:0000313" key="13">
    <source>
        <dbReference type="Proteomes" id="UP000024533"/>
    </source>
</evidence>
<dbReference type="Proteomes" id="UP000024533">
    <property type="component" value="Unassembled WGS sequence"/>
</dbReference>
<dbReference type="HOGENOM" id="CLU_078274_0_0_1"/>
<evidence type="ECO:0000256" key="7">
    <source>
        <dbReference type="ARBA" id="ARBA00023242"/>
    </source>
</evidence>
<dbReference type="GO" id="GO:0000811">
    <property type="term" value="C:GINS complex"/>
    <property type="evidence" value="ECO:0007669"/>
    <property type="project" value="TreeGrafter"/>
</dbReference>
<dbReference type="SUPFAM" id="SSF160059">
    <property type="entry name" value="PriA/YqbF domain"/>
    <property type="match status" value="1"/>
</dbReference>
<reference evidence="12 13" key="1">
    <citation type="submission" date="2014-02" db="EMBL/GenBank/DDBJ databases">
        <title>The Genome Sequence of Trichophyton interdigitale MR816.</title>
        <authorList>
            <consortium name="The Broad Institute Genomics Platform"/>
            <person name="Cuomo C.A."/>
            <person name="White T.C."/>
            <person name="Graser Y."/>
            <person name="Martinez-Rossi N."/>
            <person name="Heitman J."/>
            <person name="Young S.K."/>
            <person name="Zeng Q."/>
            <person name="Gargeya S."/>
            <person name="Abouelleil A."/>
            <person name="Alvarado L."/>
            <person name="Chapman S.B."/>
            <person name="Gainer-Dewar J."/>
            <person name="Goldberg J."/>
            <person name="Griggs A."/>
            <person name="Gujja S."/>
            <person name="Hansen M."/>
            <person name="Howarth C."/>
            <person name="Imamovic A."/>
            <person name="Larimer J."/>
            <person name="Martinez D."/>
            <person name="Murphy C."/>
            <person name="Pearson M.D."/>
            <person name="Persinoti G."/>
            <person name="Poon T."/>
            <person name="Priest M."/>
            <person name="Roberts A.D."/>
            <person name="Saif S."/>
            <person name="Shea T.D."/>
            <person name="Sykes S.N."/>
            <person name="Wortman J."/>
            <person name="Nusbaum C."/>
            <person name="Birren B."/>
        </authorList>
    </citation>
    <scope>NUCLEOTIDE SEQUENCE [LARGE SCALE GENOMIC DNA]</scope>
    <source>
        <strain evidence="12 13">MR816</strain>
    </source>
</reference>
<dbReference type="Gene3D" id="3.40.5.50">
    <property type="match status" value="1"/>
</dbReference>
<evidence type="ECO:0000256" key="4">
    <source>
        <dbReference type="ARBA" id="ARBA00015139"/>
    </source>
</evidence>
<evidence type="ECO:0000256" key="2">
    <source>
        <dbReference type="ARBA" id="ARBA00010565"/>
    </source>
</evidence>
<dbReference type="SUPFAM" id="SSF158573">
    <property type="entry name" value="GINS helical bundle-like"/>
    <property type="match status" value="1"/>
</dbReference>
<dbReference type="InterPro" id="IPR056784">
    <property type="entry name" value="PSF2_N"/>
</dbReference>
<feature type="compositionally biased region" description="Polar residues" evidence="9">
    <location>
        <begin position="129"/>
        <end position="144"/>
    </location>
</feature>
<dbReference type="Pfam" id="PF25005">
    <property type="entry name" value="PSF2_N"/>
    <property type="match status" value="1"/>
</dbReference>
<dbReference type="FunFam" id="1.20.58.1020:FF:000001">
    <property type="entry name" value="DNA replication complex GINS protein PSF2"/>
    <property type="match status" value="1"/>
</dbReference>
<dbReference type="Gene3D" id="1.20.58.1020">
    <property type="match status" value="1"/>
</dbReference>
<evidence type="ECO:0000259" key="10">
    <source>
        <dbReference type="Pfam" id="PF05916"/>
    </source>
</evidence>
<dbReference type="OMA" id="DSLNCMY"/>
<gene>
    <name evidence="12" type="ORF">H109_02545</name>
</gene>
<evidence type="ECO:0000256" key="6">
    <source>
        <dbReference type="ARBA" id="ARBA00022829"/>
    </source>
</evidence>
<dbReference type="STRING" id="1215338.A0A059JCW2"/>
<evidence type="ECO:0000256" key="5">
    <source>
        <dbReference type="ARBA" id="ARBA00022705"/>
    </source>
</evidence>
<feature type="compositionally biased region" description="Basic and acidic residues" evidence="9">
    <location>
        <begin position="267"/>
        <end position="276"/>
    </location>
</feature>
<dbReference type="GO" id="GO:0000727">
    <property type="term" value="P:double-strand break repair via break-induced replication"/>
    <property type="evidence" value="ECO:0007669"/>
    <property type="project" value="TreeGrafter"/>
</dbReference>
<dbReference type="Pfam" id="PF05916">
    <property type="entry name" value="Sld5"/>
    <property type="match status" value="1"/>
</dbReference>
<keyword evidence="5" id="KW-0235">DNA replication</keyword>
<accession>A0A059JCW2</accession>
<evidence type="ECO:0000256" key="3">
    <source>
        <dbReference type="ARBA" id="ARBA00013969"/>
    </source>
</evidence>
<dbReference type="InterPro" id="IPR036224">
    <property type="entry name" value="GINS_bundle-like_dom_sf"/>
</dbReference>
<comment type="function">
    <text evidence="8">The GINS complex plays an essential role in the initiation of DNA replication. Has a role in chromosome segregation.</text>
</comment>
<dbReference type="PANTHER" id="PTHR12772:SF0">
    <property type="entry name" value="DNA REPLICATION COMPLEX GINS PROTEIN PSF2"/>
    <property type="match status" value="1"/>
</dbReference>
<feature type="region of interest" description="Disordered" evidence="9">
    <location>
        <begin position="266"/>
        <end position="300"/>
    </location>
</feature>
<dbReference type="OrthoDB" id="1938138at2759"/>
<dbReference type="GO" id="GO:0006260">
    <property type="term" value="P:DNA replication"/>
    <property type="evidence" value="ECO:0007669"/>
    <property type="project" value="UniProtKB-KW"/>
</dbReference>
<feature type="domain" description="DNA replication complex GINS protein PSF2 N-terminal" evidence="11">
    <location>
        <begin position="35"/>
        <end position="92"/>
    </location>
</feature>
<name>A0A059JCW2_TRIIM</name>
<dbReference type="PANTHER" id="PTHR12772">
    <property type="entry name" value="DNA REPLICATION COMPLEX GINS PROTEIN PSF2"/>
    <property type="match status" value="1"/>
</dbReference>
<dbReference type="CDD" id="cd11712">
    <property type="entry name" value="GINS_A_psf2"/>
    <property type="match status" value="1"/>
</dbReference>
<dbReference type="GO" id="GO:0007059">
    <property type="term" value="P:chromosome segregation"/>
    <property type="evidence" value="ECO:0007669"/>
    <property type="project" value="UniProtKB-KW"/>
</dbReference>
<sequence length="300" mass="33210">MNDATESAIALSCAASQGETPDSSMAFPLPRGITSPEIAFLCEMEMVTVVPRQRLEGLELLGGPTEAMIPPRRSILPLWLALLLKRQRRVNILAPSWLALESLTSLLELETMRTEQFCPPPTLIAPAQDGNTDSRQHNRGNNRSTRPRYNMDGKRYTPSPPFLLQNTVNAEQNEFLNALPYHWLEFATMLLDVASDDIQDSDQVRRCIRDIREVRMSKMRQLMEGIDATAVGGGDGLALTGVGAMEIGEARGFISGAAEALRQIGASKEETLREQAGEDEGEDIQYGGRNDYEDEMDVEL</sequence>
<comment type="subcellular location">
    <subcellularLocation>
        <location evidence="1">Nucleus</location>
    </subcellularLocation>
</comment>
<dbReference type="InterPro" id="IPR007257">
    <property type="entry name" value="GINS_Psf2"/>
</dbReference>
<comment type="similarity">
    <text evidence="2">Belongs to the GINS2/PSF2 family.</text>
</comment>
<evidence type="ECO:0000256" key="9">
    <source>
        <dbReference type="SAM" id="MobiDB-lite"/>
    </source>
</evidence>
<keyword evidence="13" id="KW-1185">Reference proteome</keyword>
<keyword evidence="7" id="KW-0539">Nucleus</keyword>
<evidence type="ECO:0000256" key="8">
    <source>
        <dbReference type="ARBA" id="ARBA00025163"/>
    </source>
</evidence>
<feature type="domain" description="GINS subunit" evidence="10">
    <location>
        <begin position="169"/>
        <end position="264"/>
    </location>
</feature>
<feature type="region of interest" description="Disordered" evidence="9">
    <location>
        <begin position="119"/>
        <end position="153"/>
    </location>
</feature>
<dbReference type="EMBL" id="AOKY01000190">
    <property type="protein sequence ID" value="KDB25639.1"/>
    <property type="molecule type" value="Genomic_DNA"/>
</dbReference>